<dbReference type="AlphaFoldDB" id="A0A9C6WVN4"/>
<dbReference type="Proteomes" id="UP000504606">
    <property type="component" value="Unplaced"/>
</dbReference>
<name>A0A9C6WVN4_FRAOC</name>
<dbReference type="GeneID" id="127748832"/>
<evidence type="ECO:0000256" key="1">
    <source>
        <dbReference type="SAM" id="MobiDB-lite"/>
    </source>
</evidence>
<evidence type="ECO:0000313" key="3">
    <source>
        <dbReference type="RefSeq" id="XP_052119900.1"/>
    </source>
</evidence>
<keyword evidence="2" id="KW-1185">Reference proteome</keyword>
<sequence>MWQHAGVIRTGPQLEPGMEPRLGPHRSPEPFQRTSAPRRRLAGLSSAGPARENILYRSRASSPCLRVHMLRCYLHHYHLAHRSAREVLLLLHEVRQEGTMAIAPYIRQGKAATSCRRNTCMCVSQTAASNRQRKALRIIASVASASP</sequence>
<dbReference type="RefSeq" id="XP_052119900.1">
    <property type="nucleotide sequence ID" value="XM_052263940.1"/>
</dbReference>
<organism evidence="2 3">
    <name type="scientific">Frankliniella occidentalis</name>
    <name type="common">Western flower thrips</name>
    <name type="synonym">Euthrips occidentalis</name>
    <dbReference type="NCBI Taxonomy" id="133901"/>
    <lineage>
        <taxon>Eukaryota</taxon>
        <taxon>Metazoa</taxon>
        <taxon>Ecdysozoa</taxon>
        <taxon>Arthropoda</taxon>
        <taxon>Hexapoda</taxon>
        <taxon>Insecta</taxon>
        <taxon>Pterygota</taxon>
        <taxon>Neoptera</taxon>
        <taxon>Paraneoptera</taxon>
        <taxon>Thysanoptera</taxon>
        <taxon>Terebrantia</taxon>
        <taxon>Thripoidea</taxon>
        <taxon>Thripidae</taxon>
        <taxon>Frankliniella</taxon>
    </lineage>
</organism>
<gene>
    <name evidence="3" type="primary">LOC127748832</name>
</gene>
<reference evidence="3" key="1">
    <citation type="submission" date="2025-08" db="UniProtKB">
        <authorList>
            <consortium name="RefSeq"/>
        </authorList>
    </citation>
    <scope>IDENTIFICATION</scope>
    <source>
        <tissue evidence="3">Whole organism</tissue>
    </source>
</reference>
<dbReference type="KEGG" id="foc:127748832"/>
<evidence type="ECO:0000313" key="2">
    <source>
        <dbReference type="Proteomes" id="UP000504606"/>
    </source>
</evidence>
<protein>
    <submittedName>
        <fullName evidence="3">Uncharacterized protein LOC127748832</fullName>
    </submittedName>
</protein>
<feature type="region of interest" description="Disordered" evidence="1">
    <location>
        <begin position="1"/>
        <end position="45"/>
    </location>
</feature>
<accession>A0A9C6WVN4</accession>
<proteinExistence type="predicted"/>